<dbReference type="GeneID" id="80891846"/>
<sequence length="172" mass="19051">MTANENQGDKFHLPDQIPGGADGNGDTTSDSLPWAIYSLDSAVPESSLRALAAEMEGERYVVTIPDGEDIHLFHVAPTDSLYQPNLEAALRTVLKQTHETKPDNEYFPYGCIVVHDKDWSTQGVWLVYIDCDDDCPVTGVRIGLADVGSACWSLRDDENCASEIKRMYELKN</sequence>
<dbReference type="AlphaFoldDB" id="A0A9W8Q547"/>
<comment type="caution">
    <text evidence="2">The sequence shown here is derived from an EMBL/GenBank/DDBJ whole genome shotgun (WGS) entry which is preliminary data.</text>
</comment>
<organism evidence="2 3">
    <name type="scientific">Akanthomyces muscarius</name>
    <name type="common">Entomopathogenic fungus</name>
    <name type="synonym">Lecanicillium muscarium</name>
    <dbReference type="NCBI Taxonomy" id="2231603"/>
    <lineage>
        <taxon>Eukaryota</taxon>
        <taxon>Fungi</taxon>
        <taxon>Dikarya</taxon>
        <taxon>Ascomycota</taxon>
        <taxon>Pezizomycotina</taxon>
        <taxon>Sordariomycetes</taxon>
        <taxon>Hypocreomycetidae</taxon>
        <taxon>Hypocreales</taxon>
        <taxon>Cordycipitaceae</taxon>
        <taxon>Akanthomyces</taxon>
    </lineage>
</organism>
<dbReference type="Proteomes" id="UP001144673">
    <property type="component" value="Chromosome 2"/>
</dbReference>
<gene>
    <name evidence="2" type="ORF">LMH87_004687</name>
</gene>
<dbReference type="EMBL" id="JAJHUN010000011">
    <property type="protein sequence ID" value="KAJ4145855.1"/>
    <property type="molecule type" value="Genomic_DNA"/>
</dbReference>
<reference evidence="2" key="1">
    <citation type="journal article" date="2023" name="Access Microbiol">
        <title>De-novo genome assembly for Akanthomyces muscarius, a biocontrol agent of insect agricultural pests.</title>
        <authorList>
            <person name="Erdos Z."/>
            <person name="Studholme D.J."/>
            <person name="Raymond B."/>
            <person name="Sharma M."/>
        </authorList>
    </citation>
    <scope>NUCLEOTIDE SEQUENCE</scope>
    <source>
        <strain evidence="2">Ve6</strain>
    </source>
</reference>
<evidence type="ECO:0000256" key="1">
    <source>
        <dbReference type="SAM" id="MobiDB-lite"/>
    </source>
</evidence>
<feature type="region of interest" description="Disordered" evidence="1">
    <location>
        <begin position="1"/>
        <end position="26"/>
    </location>
</feature>
<keyword evidence="3" id="KW-1185">Reference proteome</keyword>
<dbReference type="KEGG" id="amus:LMH87_004687"/>
<evidence type="ECO:0000313" key="3">
    <source>
        <dbReference type="Proteomes" id="UP001144673"/>
    </source>
</evidence>
<dbReference type="RefSeq" id="XP_056049525.1">
    <property type="nucleotide sequence ID" value="XM_056195947.1"/>
</dbReference>
<proteinExistence type="predicted"/>
<protein>
    <submittedName>
        <fullName evidence="2">Uncharacterized protein</fullName>
    </submittedName>
</protein>
<name>A0A9W8Q547_AKAMU</name>
<accession>A0A9W8Q547</accession>
<evidence type="ECO:0000313" key="2">
    <source>
        <dbReference type="EMBL" id="KAJ4145855.1"/>
    </source>
</evidence>